<evidence type="ECO:0000256" key="2">
    <source>
        <dbReference type="SAM" id="MobiDB-lite"/>
    </source>
</evidence>
<evidence type="ECO:0000313" key="6">
    <source>
        <dbReference type="Proteomes" id="UP001586593"/>
    </source>
</evidence>
<dbReference type="Gene3D" id="3.30.40.10">
    <property type="entry name" value="Zinc/RING finger domain, C3HC4 (zinc finger)"/>
    <property type="match status" value="1"/>
</dbReference>
<dbReference type="PROSITE" id="PS50089">
    <property type="entry name" value="ZF_RING_2"/>
    <property type="match status" value="1"/>
</dbReference>
<feature type="region of interest" description="Disordered" evidence="2">
    <location>
        <begin position="457"/>
        <end position="493"/>
    </location>
</feature>
<feature type="transmembrane region" description="Helical" evidence="3">
    <location>
        <begin position="227"/>
        <end position="252"/>
    </location>
</feature>
<dbReference type="InterPro" id="IPR051826">
    <property type="entry name" value="E3_ubiquitin-ligase_domain"/>
</dbReference>
<dbReference type="Pfam" id="PF13639">
    <property type="entry name" value="zf-RING_2"/>
    <property type="match status" value="1"/>
</dbReference>
<dbReference type="PANTHER" id="PTHR22765:SF413">
    <property type="entry name" value="FINGER DOMAIN PROTEIN, PUTATIVE (AFU_ORTHOLOGUE AFUA_1G04600)-RELATED"/>
    <property type="match status" value="1"/>
</dbReference>
<evidence type="ECO:0000256" key="1">
    <source>
        <dbReference type="PROSITE-ProRule" id="PRU00175"/>
    </source>
</evidence>
<keyword evidence="3" id="KW-0472">Membrane</keyword>
<gene>
    <name evidence="5" type="ORF">VTK73DRAFT_2216</name>
</gene>
<evidence type="ECO:0000313" key="5">
    <source>
        <dbReference type="EMBL" id="KAL1882125.1"/>
    </source>
</evidence>
<keyword evidence="3" id="KW-0812">Transmembrane</keyword>
<dbReference type="InterPro" id="IPR013083">
    <property type="entry name" value="Znf_RING/FYVE/PHD"/>
</dbReference>
<dbReference type="SMART" id="SM00184">
    <property type="entry name" value="RING"/>
    <property type="match status" value="1"/>
</dbReference>
<keyword evidence="1" id="KW-0862">Zinc</keyword>
<reference evidence="5 6" key="1">
    <citation type="journal article" date="2024" name="Commun. Biol.">
        <title>Comparative genomic analysis of thermophilic fungi reveals convergent evolutionary adaptations and gene losses.</title>
        <authorList>
            <person name="Steindorff A.S."/>
            <person name="Aguilar-Pontes M.V."/>
            <person name="Robinson A.J."/>
            <person name="Andreopoulos B."/>
            <person name="LaButti K."/>
            <person name="Kuo A."/>
            <person name="Mondo S."/>
            <person name="Riley R."/>
            <person name="Otillar R."/>
            <person name="Haridas S."/>
            <person name="Lipzen A."/>
            <person name="Grimwood J."/>
            <person name="Schmutz J."/>
            <person name="Clum A."/>
            <person name="Reid I.D."/>
            <person name="Moisan M.C."/>
            <person name="Butler G."/>
            <person name="Nguyen T.T.M."/>
            <person name="Dewar K."/>
            <person name="Conant G."/>
            <person name="Drula E."/>
            <person name="Henrissat B."/>
            <person name="Hansel C."/>
            <person name="Singer S."/>
            <person name="Hutchinson M.I."/>
            <person name="de Vries R.P."/>
            <person name="Natvig D.O."/>
            <person name="Powell A.J."/>
            <person name="Tsang A."/>
            <person name="Grigoriev I.V."/>
        </authorList>
    </citation>
    <scope>NUCLEOTIDE SEQUENCE [LARGE SCALE GENOMIC DNA]</scope>
    <source>
        <strain evidence="5 6">ATCC 24622</strain>
    </source>
</reference>
<dbReference type="SUPFAM" id="SSF57850">
    <property type="entry name" value="RING/U-box"/>
    <property type="match status" value="1"/>
</dbReference>
<feature type="compositionally biased region" description="Polar residues" evidence="2">
    <location>
        <begin position="463"/>
        <end position="472"/>
    </location>
</feature>
<organism evidence="5 6">
    <name type="scientific">Phialemonium thermophilum</name>
    <dbReference type="NCBI Taxonomy" id="223376"/>
    <lineage>
        <taxon>Eukaryota</taxon>
        <taxon>Fungi</taxon>
        <taxon>Dikarya</taxon>
        <taxon>Ascomycota</taxon>
        <taxon>Pezizomycotina</taxon>
        <taxon>Sordariomycetes</taxon>
        <taxon>Sordariomycetidae</taxon>
        <taxon>Cephalothecales</taxon>
        <taxon>Cephalothecaceae</taxon>
        <taxon>Phialemonium</taxon>
    </lineage>
</organism>
<comment type="caution">
    <text evidence="5">The sequence shown here is derived from an EMBL/GenBank/DDBJ whole genome shotgun (WGS) entry which is preliminary data.</text>
</comment>
<dbReference type="InterPro" id="IPR001841">
    <property type="entry name" value="Znf_RING"/>
</dbReference>
<name>A0ABR3Y2F4_9PEZI</name>
<keyword evidence="3" id="KW-1133">Transmembrane helix</keyword>
<protein>
    <recommendedName>
        <fullName evidence="4">RING-type domain-containing protein</fullName>
    </recommendedName>
</protein>
<keyword evidence="1" id="KW-0863">Zinc-finger</keyword>
<dbReference type="EMBL" id="JAZHXJ010000016">
    <property type="protein sequence ID" value="KAL1882125.1"/>
    <property type="molecule type" value="Genomic_DNA"/>
</dbReference>
<feature type="domain" description="RING-type" evidence="4">
    <location>
        <begin position="357"/>
        <end position="400"/>
    </location>
</feature>
<feature type="region of interest" description="Disordered" evidence="2">
    <location>
        <begin position="300"/>
        <end position="319"/>
    </location>
</feature>
<dbReference type="Proteomes" id="UP001586593">
    <property type="component" value="Unassembled WGS sequence"/>
</dbReference>
<accession>A0ABR3Y2F4</accession>
<dbReference type="PANTHER" id="PTHR22765">
    <property type="entry name" value="RING FINGER AND PROTEASE ASSOCIATED DOMAIN-CONTAINING"/>
    <property type="match status" value="1"/>
</dbReference>
<keyword evidence="6" id="KW-1185">Reference proteome</keyword>
<evidence type="ECO:0000259" key="4">
    <source>
        <dbReference type="PROSITE" id="PS50089"/>
    </source>
</evidence>
<sequence length="535" mass="59670">MSMTVHEINNVVLLFSNPVWAGVGTVPSTIIRNITALSLGYSSHITENITVLTSKYASTMNGIIQGLLYVPSISPGDPCELMSQKYLPAKVVRRENLPPTNYNLIAIAPWIDEDCTQSFLASARVDPLRALIFYRPLNLTSDAVDPDSPRWDLEDHGRWKTENHFPIIAVSSAVGDEVMRQLSLYSGNLSQVPFGENISSVYDADPNDFVRIWTQIRVSTSSNIPSIGVLVAIILCVLIGVIGSTSVLMHLVQNRRRAALRHRVQRGEVNLEAMGITRMTVPLSHVQKFPLFTYHYEPELSGSPAPPTPPKSLQRSRNWPSLGQADSVATSTLPTLENGLDGPFFIPDAATDYQPTCTICLEPYHNRVTVIRELSCGHIFHPDCIDAFLTETSSLCPVCKACILPKGYCPRITNDMVRRERAIRRLRDMIEVDDMEGSGGRTAFIGLTKRLRRNVPSQKKEFTNASSATELRSAQRLPATGEVTAHPQPGKYNRRINQTAADGERMRELAEFSLDYEEAQLTKWQKLRHKIFPGF</sequence>
<keyword evidence="1" id="KW-0479">Metal-binding</keyword>
<evidence type="ECO:0000256" key="3">
    <source>
        <dbReference type="SAM" id="Phobius"/>
    </source>
</evidence>
<proteinExistence type="predicted"/>